<feature type="compositionally biased region" description="Basic and acidic residues" evidence="6">
    <location>
        <begin position="286"/>
        <end position="298"/>
    </location>
</feature>
<evidence type="ECO:0000313" key="10">
    <source>
        <dbReference type="Proteomes" id="UP000277212"/>
    </source>
</evidence>
<organism evidence="9 10">
    <name type="scientific">Fusarium kuroshium</name>
    <dbReference type="NCBI Taxonomy" id="2010991"/>
    <lineage>
        <taxon>Eukaryota</taxon>
        <taxon>Fungi</taxon>
        <taxon>Dikarya</taxon>
        <taxon>Ascomycota</taxon>
        <taxon>Pezizomycotina</taxon>
        <taxon>Sordariomycetes</taxon>
        <taxon>Hypocreomycetidae</taxon>
        <taxon>Hypocreales</taxon>
        <taxon>Nectriaceae</taxon>
        <taxon>Fusarium</taxon>
        <taxon>Fusarium solani species complex</taxon>
    </lineage>
</organism>
<dbReference type="GO" id="GO:0022857">
    <property type="term" value="F:transmembrane transporter activity"/>
    <property type="evidence" value="ECO:0007669"/>
    <property type="project" value="InterPro"/>
</dbReference>
<evidence type="ECO:0000256" key="4">
    <source>
        <dbReference type="ARBA" id="ARBA00023136"/>
    </source>
</evidence>
<dbReference type="EMBL" id="NKUJ01000033">
    <property type="protein sequence ID" value="RMJ17400.1"/>
    <property type="molecule type" value="Genomic_DNA"/>
</dbReference>
<keyword evidence="10" id="KW-1185">Reference proteome</keyword>
<evidence type="ECO:0000256" key="2">
    <source>
        <dbReference type="ARBA" id="ARBA00022692"/>
    </source>
</evidence>
<feature type="transmembrane region" description="Helical" evidence="7">
    <location>
        <begin position="484"/>
        <end position="503"/>
    </location>
</feature>
<dbReference type="InterPro" id="IPR011701">
    <property type="entry name" value="MFS"/>
</dbReference>
<dbReference type="InterPro" id="IPR036259">
    <property type="entry name" value="MFS_trans_sf"/>
</dbReference>
<evidence type="ECO:0000256" key="1">
    <source>
        <dbReference type="ARBA" id="ARBA00004141"/>
    </source>
</evidence>
<keyword evidence="4 7" id="KW-0472">Membrane</keyword>
<reference evidence="9 10" key="1">
    <citation type="submission" date="2017-06" db="EMBL/GenBank/DDBJ databases">
        <title>Comparative genomic analysis of Ambrosia Fusariam Clade fungi.</title>
        <authorList>
            <person name="Stajich J.E."/>
            <person name="Carrillo J."/>
            <person name="Kijimoto T."/>
            <person name="Eskalen A."/>
            <person name="O'Donnell K."/>
            <person name="Kasson M."/>
        </authorList>
    </citation>
    <scope>NUCLEOTIDE SEQUENCE [LARGE SCALE GENOMIC DNA]</scope>
    <source>
        <strain evidence="9">UCR3666</strain>
    </source>
</reference>
<gene>
    <name evidence="9" type="ORF">CDV36_002953</name>
</gene>
<protein>
    <recommendedName>
        <fullName evidence="8">Major facilitator superfamily (MFS) profile domain-containing protein</fullName>
    </recommendedName>
</protein>
<dbReference type="PROSITE" id="PS50850">
    <property type="entry name" value="MFS"/>
    <property type="match status" value="1"/>
</dbReference>
<evidence type="ECO:0000256" key="3">
    <source>
        <dbReference type="ARBA" id="ARBA00022989"/>
    </source>
</evidence>
<feature type="transmembrane region" description="Helical" evidence="7">
    <location>
        <begin position="88"/>
        <end position="109"/>
    </location>
</feature>
<proteinExistence type="predicted"/>
<dbReference type="Proteomes" id="UP000277212">
    <property type="component" value="Unassembled WGS sequence"/>
</dbReference>
<comment type="subcellular location">
    <subcellularLocation>
        <location evidence="1">Membrane</location>
        <topology evidence="1">Multi-pass membrane protein</topology>
    </subcellularLocation>
</comment>
<dbReference type="GO" id="GO:0005886">
    <property type="term" value="C:plasma membrane"/>
    <property type="evidence" value="ECO:0007669"/>
    <property type="project" value="TreeGrafter"/>
</dbReference>
<comment type="caution">
    <text evidence="9">The sequence shown here is derived from an EMBL/GenBank/DDBJ whole genome shotgun (WGS) entry which is preliminary data.</text>
</comment>
<feature type="transmembrane region" description="Helical" evidence="7">
    <location>
        <begin position="121"/>
        <end position="143"/>
    </location>
</feature>
<dbReference type="SUPFAM" id="SSF103473">
    <property type="entry name" value="MFS general substrate transporter"/>
    <property type="match status" value="1"/>
</dbReference>
<dbReference type="Gene3D" id="1.20.1250.20">
    <property type="entry name" value="MFS general substrate transporter like domains"/>
    <property type="match status" value="1"/>
</dbReference>
<feature type="transmembrane region" description="Helical" evidence="7">
    <location>
        <begin position="378"/>
        <end position="400"/>
    </location>
</feature>
<feature type="transmembrane region" description="Helical" evidence="7">
    <location>
        <begin position="337"/>
        <end position="358"/>
    </location>
</feature>
<dbReference type="InterPro" id="IPR020846">
    <property type="entry name" value="MFS_dom"/>
</dbReference>
<evidence type="ECO:0000313" key="9">
    <source>
        <dbReference type="EMBL" id="RMJ17400.1"/>
    </source>
</evidence>
<feature type="transmembrane region" description="Helical" evidence="7">
    <location>
        <begin position="150"/>
        <end position="167"/>
    </location>
</feature>
<feature type="transmembrane region" description="Helical" evidence="7">
    <location>
        <begin position="212"/>
        <end position="233"/>
    </location>
</feature>
<feature type="domain" description="Major facilitator superfamily (MFS) profile" evidence="8">
    <location>
        <begin position="79"/>
        <end position="538"/>
    </location>
</feature>
<evidence type="ECO:0000256" key="6">
    <source>
        <dbReference type="SAM" id="MobiDB-lite"/>
    </source>
</evidence>
<evidence type="ECO:0000256" key="7">
    <source>
        <dbReference type="SAM" id="Phobius"/>
    </source>
</evidence>
<accession>A0A3M2SIM6</accession>
<keyword evidence="5" id="KW-0325">Glycoprotein</keyword>
<dbReference type="AlphaFoldDB" id="A0A3M2SIM6"/>
<sequence>MTGVETATVDNCNARPTVKSGYHTRDLFSQKQAHPGDNMAETATQVRLPPGSVPLVTASSTLKVPTPSTDPNDPLNWSMARKIINTTFVLAVTVAVFAAITMQTIFWQQMTVDMNVSFDQLNWGVAFNSAGLAIGCFLIIPLSKKYGRRLTYVVSTGIMAAVAWWSSQMSTPVEMYLTNFIFGLAGSTNEAISEMTIADLFFVNQRGTVNGFYIIAVMLGNFIAPTLAGVQAASQGWRWSYKTCAIVLTILFVLFMFFYEETKYIPLSIGSSENVSINLEKLDKNSPPDAKTAPDLEHSFSSATIPPPNSYRQRLRFFTKTEEPLWRNYLTPLKTGMFPHVLYTGIQCANCVLFLVLLSNINSIAFSRPPYNFNTAGVGLMLLGPFVGNIIGSVYGGWFGDWLIVRLARRNGGIFEPEMRLYILGLPALSMGAGLVVFGVTLDRGLHWIYPSIGGALFAFGVGSIMDVSCTIVMDTYQNMTAEAFVFITFIRNVACVPIPFGVVPWMNTMSLTKIFVISGCINTALALLFIPLLVWGRRIRAAMAHKYEALLAKVDGVTRA</sequence>
<feature type="region of interest" description="Disordered" evidence="6">
    <location>
        <begin position="286"/>
        <end position="307"/>
    </location>
</feature>
<evidence type="ECO:0000259" key="8">
    <source>
        <dbReference type="PROSITE" id="PS50850"/>
    </source>
</evidence>
<keyword evidence="2 7" id="KW-0812">Transmembrane</keyword>
<feature type="transmembrane region" description="Helical" evidence="7">
    <location>
        <begin position="421"/>
        <end position="442"/>
    </location>
</feature>
<dbReference type="OrthoDB" id="5215911at2759"/>
<feature type="transmembrane region" description="Helical" evidence="7">
    <location>
        <begin position="515"/>
        <end position="537"/>
    </location>
</feature>
<feature type="transmembrane region" description="Helical" evidence="7">
    <location>
        <begin position="448"/>
        <end position="472"/>
    </location>
</feature>
<evidence type="ECO:0000256" key="5">
    <source>
        <dbReference type="ARBA" id="ARBA00023180"/>
    </source>
</evidence>
<name>A0A3M2SIM6_9HYPO</name>
<dbReference type="Pfam" id="PF07690">
    <property type="entry name" value="MFS_1"/>
    <property type="match status" value="1"/>
</dbReference>
<dbReference type="STRING" id="2010991.A0A3M2SIM6"/>
<dbReference type="PANTHER" id="PTHR23502:SF50">
    <property type="entry name" value="TRANSPORTER, PUTATIVE (AFU_ORTHOLOGUE AFUA_5G00430)-RELATED"/>
    <property type="match status" value="1"/>
</dbReference>
<feature type="transmembrane region" description="Helical" evidence="7">
    <location>
        <begin position="239"/>
        <end position="259"/>
    </location>
</feature>
<keyword evidence="3 7" id="KW-1133">Transmembrane helix</keyword>
<dbReference type="PANTHER" id="PTHR23502">
    <property type="entry name" value="MAJOR FACILITATOR SUPERFAMILY"/>
    <property type="match status" value="1"/>
</dbReference>